<gene>
    <name evidence="1" type="ORF">P12002S_0010</name>
</gene>
<keyword evidence="2" id="KW-1185">Reference proteome</keyword>
<evidence type="ECO:0000313" key="2">
    <source>
        <dbReference type="Proteomes" id="UP000204416"/>
    </source>
</evidence>
<dbReference type="RefSeq" id="YP_009195684.1">
    <property type="nucleotide sequence ID" value="NC_028763.1"/>
</dbReference>
<dbReference type="Proteomes" id="UP000204416">
    <property type="component" value="Segment"/>
</dbReference>
<accession>A0A0F7DD21</accession>
<name>A0A0F7DD21_9CAUD</name>
<organism evidence="1 2">
    <name type="scientific">Polaribacter phage P12002S</name>
    <dbReference type="NCBI Taxonomy" id="1647387"/>
    <lineage>
        <taxon>Viruses</taxon>
        <taxon>Duplodnaviria</taxon>
        <taxon>Heunggongvirae</taxon>
        <taxon>Uroviricota</taxon>
        <taxon>Caudoviricetes</taxon>
        <taxon>Incheonvirus</taxon>
        <taxon>Incheonvirus P12002S</taxon>
    </lineage>
</organism>
<dbReference type="OrthoDB" id="27901at10239"/>
<sequence length="64" mass="7676">MEVPKHYDNSKGTLYKVANERGWNSYLFDIVKRLERSEKKGEFEEDLKKSKIVIDLWLKESKNN</sequence>
<reference evidence="1 2" key="1">
    <citation type="journal article" date="2015" name="Stand. Genomic Sci.">
        <title>Complete genome sequences of bacteriophages P12002L and P12002S, two lytic phages that infect a marine Polaribacter strain.</title>
        <authorList>
            <person name="Kang I."/>
            <person name="Jang H."/>
            <person name="Cho J.-C."/>
        </authorList>
    </citation>
    <scope>NUCLEOTIDE SEQUENCE [LARGE SCALE GENOMIC DNA]</scope>
</reference>
<protein>
    <submittedName>
        <fullName evidence="1">Uncharacterized protein</fullName>
    </submittedName>
</protein>
<proteinExistence type="predicted"/>
<dbReference type="GeneID" id="26622980"/>
<evidence type="ECO:0000313" key="1">
    <source>
        <dbReference type="EMBL" id="AKG94266.1"/>
    </source>
</evidence>
<dbReference type="KEGG" id="vg:26622980"/>
<dbReference type="EMBL" id="KR136260">
    <property type="protein sequence ID" value="AKG94266.1"/>
    <property type="molecule type" value="Genomic_DNA"/>
</dbReference>